<dbReference type="EMBL" id="CM042021">
    <property type="protein sequence ID" value="KAI3818614.1"/>
    <property type="molecule type" value="Genomic_DNA"/>
</dbReference>
<gene>
    <name evidence="1" type="ORF">L1987_12428</name>
</gene>
<reference evidence="1 2" key="2">
    <citation type="journal article" date="2022" name="Mol. Ecol. Resour.">
        <title>The genomes of chicory, endive, great burdock and yacon provide insights into Asteraceae paleo-polyploidization history and plant inulin production.</title>
        <authorList>
            <person name="Fan W."/>
            <person name="Wang S."/>
            <person name="Wang H."/>
            <person name="Wang A."/>
            <person name="Jiang F."/>
            <person name="Liu H."/>
            <person name="Zhao H."/>
            <person name="Xu D."/>
            <person name="Zhang Y."/>
        </authorList>
    </citation>
    <scope>NUCLEOTIDE SEQUENCE [LARGE SCALE GENOMIC DNA]</scope>
    <source>
        <strain evidence="2">cv. Yunnan</strain>
        <tissue evidence="1">Leaves</tissue>
    </source>
</reference>
<proteinExistence type="predicted"/>
<comment type="caution">
    <text evidence="1">The sequence shown here is derived from an EMBL/GenBank/DDBJ whole genome shotgun (WGS) entry which is preliminary data.</text>
</comment>
<reference evidence="2" key="1">
    <citation type="journal article" date="2022" name="Mol. Ecol. Resour.">
        <title>The genomes of chicory, endive, great burdock and yacon provide insights into Asteraceae palaeo-polyploidization history and plant inulin production.</title>
        <authorList>
            <person name="Fan W."/>
            <person name="Wang S."/>
            <person name="Wang H."/>
            <person name="Wang A."/>
            <person name="Jiang F."/>
            <person name="Liu H."/>
            <person name="Zhao H."/>
            <person name="Xu D."/>
            <person name="Zhang Y."/>
        </authorList>
    </citation>
    <scope>NUCLEOTIDE SEQUENCE [LARGE SCALE GENOMIC DNA]</scope>
    <source>
        <strain evidence="2">cv. Yunnan</strain>
    </source>
</reference>
<evidence type="ECO:0000313" key="1">
    <source>
        <dbReference type="EMBL" id="KAI3818614.1"/>
    </source>
</evidence>
<organism evidence="1 2">
    <name type="scientific">Smallanthus sonchifolius</name>
    <dbReference type="NCBI Taxonomy" id="185202"/>
    <lineage>
        <taxon>Eukaryota</taxon>
        <taxon>Viridiplantae</taxon>
        <taxon>Streptophyta</taxon>
        <taxon>Embryophyta</taxon>
        <taxon>Tracheophyta</taxon>
        <taxon>Spermatophyta</taxon>
        <taxon>Magnoliopsida</taxon>
        <taxon>eudicotyledons</taxon>
        <taxon>Gunneridae</taxon>
        <taxon>Pentapetalae</taxon>
        <taxon>asterids</taxon>
        <taxon>campanulids</taxon>
        <taxon>Asterales</taxon>
        <taxon>Asteraceae</taxon>
        <taxon>Asteroideae</taxon>
        <taxon>Heliantheae alliance</taxon>
        <taxon>Millerieae</taxon>
        <taxon>Smallanthus</taxon>
    </lineage>
</organism>
<protein>
    <submittedName>
        <fullName evidence="1">Uncharacterized protein</fullName>
    </submittedName>
</protein>
<dbReference type="Proteomes" id="UP001056120">
    <property type="component" value="Linkage Group LG04"/>
</dbReference>
<accession>A0ACB9JEK4</accession>
<sequence>MSVTSYSEANLIENMVNSSEFKVVGSSKKNYKKTSSPPYITSSLQQDSANKLHFPSSYTMKLAQKLYEGVKLPDGKSADGLHMSNGAVEEIRSFVTDRYGPNYIPDNARKCFKKVKNAQEAHEAIRPTDIRRLPSMLSGILDEDSLKLYTLIWARAISCQMEPMVTEQIQVDIGNTNGSIIFRAKKGFSGLPGCLQGWRD</sequence>
<keyword evidence="2" id="KW-1185">Reference proteome</keyword>
<name>A0ACB9JEK4_9ASTR</name>
<evidence type="ECO:0000313" key="2">
    <source>
        <dbReference type="Proteomes" id="UP001056120"/>
    </source>
</evidence>